<dbReference type="Pfam" id="PF01653">
    <property type="entry name" value="DNA_ligase_aden"/>
    <property type="match status" value="1"/>
</dbReference>
<keyword evidence="7 12" id="KW-0460">Magnesium</keyword>
<dbReference type="Gene3D" id="6.20.10.30">
    <property type="match status" value="1"/>
</dbReference>
<dbReference type="InterPro" id="IPR010994">
    <property type="entry name" value="RuvA_2-like"/>
</dbReference>
<dbReference type="Gene3D" id="3.30.470.30">
    <property type="entry name" value="DNA ligase/mRNA capping enzyme"/>
    <property type="match status" value="1"/>
</dbReference>
<dbReference type="InterPro" id="IPR013839">
    <property type="entry name" value="DNAligase_adenylation"/>
</dbReference>
<feature type="binding site" evidence="12">
    <location>
        <position position="201"/>
    </location>
    <ligand>
        <name>NAD(+)</name>
        <dbReference type="ChEBI" id="CHEBI:57540"/>
    </ligand>
</feature>
<comment type="similarity">
    <text evidence="12">Belongs to the NAD-dependent DNA ligase family. LigA subfamily.</text>
</comment>
<dbReference type="Pfam" id="PF03120">
    <property type="entry name" value="OB_DNA_ligase"/>
    <property type="match status" value="1"/>
</dbReference>
<dbReference type="InterPro" id="IPR004150">
    <property type="entry name" value="NAD_DNA_ligase_OB"/>
</dbReference>
<evidence type="ECO:0000256" key="7">
    <source>
        <dbReference type="ARBA" id="ARBA00022842"/>
    </source>
</evidence>
<keyword evidence="16" id="KW-1185">Reference proteome</keyword>
<dbReference type="CDD" id="cd17748">
    <property type="entry name" value="BRCT_DNA_ligase_like"/>
    <property type="match status" value="1"/>
</dbReference>
<dbReference type="PROSITE" id="PS01056">
    <property type="entry name" value="DNA_LIGASE_N2"/>
    <property type="match status" value="1"/>
</dbReference>
<dbReference type="EC" id="6.5.1.2" evidence="12 13"/>
<dbReference type="EMBL" id="BAAADD010000003">
    <property type="protein sequence ID" value="GAA0566051.1"/>
    <property type="molecule type" value="Genomic_DNA"/>
</dbReference>
<dbReference type="InterPro" id="IPR036420">
    <property type="entry name" value="BRCT_dom_sf"/>
</dbReference>
<evidence type="ECO:0000256" key="12">
    <source>
        <dbReference type="HAMAP-Rule" id="MF_01588"/>
    </source>
</evidence>
<feature type="binding site" evidence="12">
    <location>
        <position position="435"/>
    </location>
    <ligand>
        <name>Zn(2+)</name>
        <dbReference type="ChEBI" id="CHEBI:29105"/>
    </ligand>
</feature>
<evidence type="ECO:0000259" key="14">
    <source>
        <dbReference type="PROSITE" id="PS50172"/>
    </source>
</evidence>
<dbReference type="SUPFAM" id="SSF52113">
    <property type="entry name" value="BRCT domain"/>
    <property type="match status" value="1"/>
</dbReference>
<dbReference type="RefSeq" id="WP_166933333.1">
    <property type="nucleotide sequence ID" value="NZ_BAAADD010000003.1"/>
</dbReference>
<dbReference type="SUPFAM" id="SSF56091">
    <property type="entry name" value="DNA ligase/mRNA capping enzyme, catalytic domain"/>
    <property type="match status" value="1"/>
</dbReference>
<dbReference type="NCBIfam" id="TIGR00575">
    <property type="entry name" value="dnlj"/>
    <property type="match status" value="1"/>
</dbReference>
<evidence type="ECO:0000256" key="4">
    <source>
        <dbReference type="ARBA" id="ARBA00022723"/>
    </source>
</evidence>
<dbReference type="InterPro" id="IPR018239">
    <property type="entry name" value="DNA_ligase_AS"/>
</dbReference>
<keyword evidence="9 12" id="KW-0234">DNA repair</keyword>
<feature type="binding site" evidence="12">
    <location>
        <position position="317"/>
    </location>
    <ligand>
        <name>NAD(+)</name>
        <dbReference type="ChEBI" id="CHEBI:57540"/>
    </ligand>
</feature>
<evidence type="ECO:0000313" key="16">
    <source>
        <dbReference type="Proteomes" id="UP001499951"/>
    </source>
</evidence>
<dbReference type="Pfam" id="PF00533">
    <property type="entry name" value="BRCT"/>
    <property type="match status" value="1"/>
</dbReference>
<feature type="binding site" evidence="12">
    <location>
        <position position="438"/>
    </location>
    <ligand>
        <name>Zn(2+)</name>
        <dbReference type="ChEBI" id="CHEBI:29105"/>
    </ligand>
</feature>
<keyword evidence="5 12" id="KW-0227">DNA damage</keyword>
<dbReference type="InterPro" id="IPR004149">
    <property type="entry name" value="Znf_DNAligase_C4"/>
</dbReference>
<organism evidence="15 16">
    <name type="scientific">Rhizomicrobium electricum</name>
    <dbReference type="NCBI Taxonomy" id="480070"/>
    <lineage>
        <taxon>Bacteria</taxon>
        <taxon>Pseudomonadati</taxon>
        <taxon>Pseudomonadota</taxon>
        <taxon>Alphaproteobacteria</taxon>
        <taxon>Micropepsales</taxon>
        <taxon>Micropepsaceae</taxon>
        <taxon>Rhizomicrobium</taxon>
    </lineage>
</organism>
<evidence type="ECO:0000256" key="8">
    <source>
        <dbReference type="ARBA" id="ARBA00023027"/>
    </source>
</evidence>
<comment type="catalytic activity">
    <reaction evidence="11 12 13">
        <text>NAD(+) + (deoxyribonucleotide)n-3'-hydroxyl + 5'-phospho-(deoxyribonucleotide)m = (deoxyribonucleotide)n+m + AMP + beta-nicotinamide D-nucleotide.</text>
        <dbReference type="EC" id="6.5.1.2"/>
    </reaction>
</comment>
<feature type="active site" description="N6-AMP-lysine intermediate" evidence="12">
    <location>
        <position position="144"/>
    </location>
</feature>
<dbReference type="CDD" id="cd00114">
    <property type="entry name" value="LIGANc"/>
    <property type="match status" value="1"/>
</dbReference>
<evidence type="ECO:0000256" key="1">
    <source>
        <dbReference type="ARBA" id="ARBA00004067"/>
    </source>
</evidence>
<evidence type="ECO:0000256" key="9">
    <source>
        <dbReference type="ARBA" id="ARBA00023204"/>
    </source>
</evidence>
<dbReference type="InterPro" id="IPR033136">
    <property type="entry name" value="DNA_ligase_CS"/>
</dbReference>
<dbReference type="PROSITE" id="PS01055">
    <property type="entry name" value="DNA_LIGASE_N1"/>
    <property type="match status" value="1"/>
</dbReference>
<feature type="binding site" evidence="12">
    <location>
        <position position="142"/>
    </location>
    <ligand>
        <name>NAD(+)</name>
        <dbReference type="ChEBI" id="CHEBI:57540"/>
    </ligand>
</feature>
<dbReference type="SUPFAM" id="SSF47781">
    <property type="entry name" value="RuvA domain 2-like"/>
    <property type="match status" value="1"/>
</dbReference>
<dbReference type="InterPro" id="IPR001679">
    <property type="entry name" value="DNA_ligase"/>
</dbReference>
<dbReference type="PIRSF" id="PIRSF001604">
    <property type="entry name" value="LigA"/>
    <property type="match status" value="1"/>
</dbReference>
<dbReference type="Gene3D" id="1.10.287.610">
    <property type="entry name" value="Helix hairpin bin"/>
    <property type="match status" value="1"/>
</dbReference>
<evidence type="ECO:0000256" key="5">
    <source>
        <dbReference type="ARBA" id="ARBA00022763"/>
    </source>
</evidence>
<dbReference type="GO" id="GO:0016874">
    <property type="term" value="F:ligase activity"/>
    <property type="evidence" value="ECO:0007669"/>
    <property type="project" value="UniProtKB-KW"/>
</dbReference>
<gene>
    <name evidence="12 15" type="primary">ligA</name>
    <name evidence="15" type="ORF">GCM10008942_13070</name>
</gene>
<dbReference type="PANTHER" id="PTHR23389">
    <property type="entry name" value="CHROMOSOME TRANSMISSION FIDELITY FACTOR 18"/>
    <property type="match status" value="1"/>
</dbReference>
<protein>
    <recommendedName>
        <fullName evidence="12 13">DNA ligase</fullName>
        <ecNumber evidence="12 13">6.5.1.2</ecNumber>
    </recommendedName>
    <alternativeName>
        <fullName evidence="12">Polydeoxyribonucleotide synthase [NAD(+)]</fullName>
    </alternativeName>
</protein>
<dbReference type="SMART" id="SM00532">
    <property type="entry name" value="LIGANc"/>
    <property type="match status" value="1"/>
</dbReference>
<feature type="binding site" evidence="12">
    <location>
        <position position="341"/>
    </location>
    <ligand>
        <name>NAD(+)</name>
        <dbReference type="ChEBI" id="CHEBI:57540"/>
    </ligand>
</feature>
<dbReference type="NCBIfam" id="NF005932">
    <property type="entry name" value="PRK07956.1"/>
    <property type="match status" value="1"/>
</dbReference>
<evidence type="ECO:0000313" key="15">
    <source>
        <dbReference type="EMBL" id="GAA0566051.1"/>
    </source>
</evidence>
<evidence type="ECO:0000256" key="3">
    <source>
        <dbReference type="ARBA" id="ARBA00022705"/>
    </source>
</evidence>
<dbReference type="Pfam" id="PF03119">
    <property type="entry name" value="DNA_ligase_ZBD"/>
    <property type="match status" value="1"/>
</dbReference>
<dbReference type="PROSITE" id="PS50172">
    <property type="entry name" value="BRCT"/>
    <property type="match status" value="1"/>
</dbReference>
<dbReference type="InterPro" id="IPR013840">
    <property type="entry name" value="DNAligase_N"/>
</dbReference>
<sequence length="709" mass="77375">MTKKKDTAPARDLFAAATTTAAVDKLTEKEAAAELERLAGEIAEHDRRYHGEDAPTISDAEYDALRLRNAAIEARFPKLIRPDSPSHRVGAKASEKFAKVVHAKPMLSLDNAFADDDVTDFVARIRRFLGLSDDVPLTFTCEPKIDGLSASLRYENGVFVQGATRGDGSEGEDITANLRTIKDIPLRLKGKAPAVLEVRGEVYMTHKEFAALNARQEKDGKPLYANPRNSAAGSVRQLDPAITAARALNFFAYAWGEASEMPADTQSGMLAAFKKFGFVVNPLIRQASTVEEILAFYREIGEKRAGLSYDIDGVVYKIDSLELQQRLGFVSRSPRWAIAHKFPAEQAETIVEDIDIQVGRTGKLTPVAKLKPVTVGGVVVSNATLHNQDYIAKLDVRIGDTVVIQRAGDVIPQVVRVIEDRRPKTSKPYKFPEKCPVCGSHAVREVDEKTGKEDVDRRCTGGLICPAQAVERLRHFVSRDCFDIEGMGEKATQSFFEDGLIKEPADIFHLAKKHAEALLEREGWGEQSVKKLFDAIEARRQIPLDRFVNALGIRHVGETTAKLLARHFHTLEALRTAMAGENAVAELTQIEGIGETVAEAIKDFFDEPHNIKALDRLAKEVTPLEVAAPAASGSPVAGKTVVFTGSLEKMTRHEAKARAEALGAKVASSVSKKTDIVIAGPGAGSKLAEAQKHGVEVLDEDAWLRLIGG</sequence>
<dbReference type="SMART" id="SM00278">
    <property type="entry name" value="HhH1"/>
    <property type="match status" value="4"/>
</dbReference>
<keyword evidence="4 12" id="KW-0479">Metal-binding</keyword>
<dbReference type="InterPro" id="IPR003583">
    <property type="entry name" value="Hlx-hairpin-Hlx_DNA-bd_motif"/>
</dbReference>
<dbReference type="Gene3D" id="3.40.50.10190">
    <property type="entry name" value="BRCT domain"/>
    <property type="match status" value="1"/>
</dbReference>
<evidence type="ECO:0000256" key="10">
    <source>
        <dbReference type="ARBA" id="ARBA00023211"/>
    </source>
</evidence>
<dbReference type="SMART" id="SM00292">
    <property type="entry name" value="BRCT"/>
    <property type="match status" value="1"/>
</dbReference>
<comment type="cofactor">
    <cofactor evidence="12">
        <name>Mg(2+)</name>
        <dbReference type="ChEBI" id="CHEBI:18420"/>
    </cofactor>
    <cofactor evidence="12">
        <name>Mn(2+)</name>
        <dbReference type="ChEBI" id="CHEBI:29035"/>
    </cofactor>
</comment>
<feature type="binding site" evidence="12">
    <location>
        <position position="465"/>
    </location>
    <ligand>
        <name>Zn(2+)</name>
        <dbReference type="ChEBI" id="CHEBI:29105"/>
    </ligand>
</feature>
<feature type="domain" description="BRCT" evidence="14">
    <location>
        <begin position="631"/>
        <end position="704"/>
    </location>
</feature>
<dbReference type="Gene3D" id="1.10.150.20">
    <property type="entry name" value="5' to 3' exonuclease, C-terminal subdomain"/>
    <property type="match status" value="2"/>
</dbReference>
<evidence type="ECO:0000256" key="13">
    <source>
        <dbReference type="RuleBase" id="RU000618"/>
    </source>
</evidence>
<dbReference type="HAMAP" id="MF_01588">
    <property type="entry name" value="DNA_ligase_A"/>
    <property type="match status" value="1"/>
</dbReference>
<feature type="binding site" evidence="12">
    <location>
        <position position="459"/>
    </location>
    <ligand>
        <name>Zn(2+)</name>
        <dbReference type="ChEBI" id="CHEBI:29105"/>
    </ligand>
</feature>
<dbReference type="InterPro" id="IPR001357">
    <property type="entry name" value="BRCT_dom"/>
</dbReference>
<dbReference type="Pfam" id="PF12826">
    <property type="entry name" value="HHH_2"/>
    <property type="match status" value="1"/>
</dbReference>
<keyword evidence="3 12" id="KW-0235">DNA replication</keyword>
<dbReference type="InterPro" id="IPR041663">
    <property type="entry name" value="DisA/LigA_HHH"/>
</dbReference>
<keyword evidence="2 12" id="KW-0436">Ligase</keyword>
<dbReference type="SUPFAM" id="SSF50249">
    <property type="entry name" value="Nucleic acid-binding proteins"/>
    <property type="match status" value="1"/>
</dbReference>
<feature type="binding site" evidence="12">
    <location>
        <begin position="59"/>
        <end position="63"/>
    </location>
    <ligand>
        <name>NAD(+)</name>
        <dbReference type="ChEBI" id="CHEBI:57540"/>
    </ligand>
</feature>
<keyword evidence="8 12" id="KW-0520">NAD</keyword>
<proteinExistence type="inferred from homology"/>
<accession>A0ABP3PJM7</accession>
<comment type="caution">
    <text evidence="15">The sequence shown here is derived from an EMBL/GenBank/DDBJ whole genome shotgun (WGS) entry which is preliminary data.</text>
</comment>
<evidence type="ECO:0000256" key="11">
    <source>
        <dbReference type="ARBA" id="ARBA00034005"/>
    </source>
</evidence>
<evidence type="ECO:0000256" key="2">
    <source>
        <dbReference type="ARBA" id="ARBA00022598"/>
    </source>
</evidence>
<dbReference type="Gene3D" id="2.40.50.140">
    <property type="entry name" value="Nucleic acid-binding proteins"/>
    <property type="match status" value="1"/>
</dbReference>
<evidence type="ECO:0000256" key="6">
    <source>
        <dbReference type="ARBA" id="ARBA00022833"/>
    </source>
</evidence>
<feature type="binding site" evidence="12">
    <location>
        <position position="165"/>
    </location>
    <ligand>
        <name>NAD(+)</name>
        <dbReference type="ChEBI" id="CHEBI:57540"/>
    </ligand>
</feature>
<comment type="function">
    <text evidence="1 12">DNA ligase that catalyzes the formation of phosphodiester linkages between 5'-phosphoryl and 3'-hydroxyl groups in double-stranded DNA using NAD as a coenzyme and as the energy source for the reaction. It is essential for DNA replication and repair of damaged DNA.</text>
</comment>
<dbReference type="PANTHER" id="PTHR23389:SF9">
    <property type="entry name" value="DNA LIGASE"/>
    <property type="match status" value="1"/>
</dbReference>
<feature type="binding site" evidence="12">
    <location>
        <begin position="108"/>
        <end position="109"/>
    </location>
    <ligand>
        <name>NAD(+)</name>
        <dbReference type="ChEBI" id="CHEBI:57540"/>
    </ligand>
</feature>
<dbReference type="InterPro" id="IPR012340">
    <property type="entry name" value="NA-bd_OB-fold"/>
</dbReference>
<keyword evidence="6 12" id="KW-0862">Zinc</keyword>
<reference evidence="16" key="1">
    <citation type="journal article" date="2019" name="Int. J. Syst. Evol. Microbiol.">
        <title>The Global Catalogue of Microorganisms (GCM) 10K type strain sequencing project: providing services to taxonomists for standard genome sequencing and annotation.</title>
        <authorList>
            <consortium name="The Broad Institute Genomics Platform"/>
            <consortium name="The Broad Institute Genome Sequencing Center for Infectious Disease"/>
            <person name="Wu L."/>
            <person name="Ma J."/>
        </authorList>
    </citation>
    <scope>NUCLEOTIDE SEQUENCE [LARGE SCALE GENOMIC DNA]</scope>
    <source>
        <strain evidence="16">JCM 15089</strain>
    </source>
</reference>
<name>A0ABP3PJM7_9PROT</name>
<dbReference type="Proteomes" id="UP001499951">
    <property type="component" value="Unassembled WGS sequence"/>
</dbReference>
<keyword evidence="10 12" id="KW-0464">Manganese</keyword>